<reference evidence="11 12" key="1">
    <citation type="submission" date="2015-12" db="EMBL/GenBank/DDBJ databases">
        <title>Genome sequence of Aneurinibacillus soli.</title>
        <authorList>
            <person name="Lee J.S."/>
            <person name="Lee K.C."/>
            <person name="Kim K.K."/>
            <person name="Lee B.W."/>
        </authorList>
    </citation>
    <scope>NUCLEOTIDE SEQUENCE [LARGE SCALE GENOMIC DNA]</scope>
    <source>
        <strain evidence="11 12">CB4</strain>
    </source>
</reference>
<evidence type="ECO:0000256" key="9">
    <source>
        <dbReference type="ARBA" id="ARBA00033158"/>
    </source>
</evidence>
<keyword evidence="4 11" id="KW-0132">Cell division</keyword>
<dbReference type="GO" id="GO:0005829">
    <property type="term" value="C:cytosol"/>
    <property type="evidence" value="ECO:0007669"/>
    <property type="project" value="TreeGrafter"/>
</dbReference>
<evidence type="ECO:0000313" key="12">
    <source>
        <dbReference type="Proteomes" id="UP000217696"/>
    </source>
</evidence>
<dbReference type="PANTHER" id="PTHR34981">
    <property type="entry name" value="CELL DIVISION PROTEIN ZAPA"/>
    <property type="match status" value="1"/>
</dbReference>
<evidence type="ECO:0000256" key="5">
    <source>
        <dbReference type="ARBA" id="ARBA00023210"/>
    </source>
</evidence>
<dbReference type="Pfam" id="PF05164">
    <property type="entry name" value="ZapA"/>
    <property type="match status" value="1"/>
</dbReference>
<dbReference type="AlphaFoldDB" id="A0A0U5AY33"/>
<protein>
    <recommendedName>
        <fullName evidence="2">Cell division protein ZapA</fullName>
    </recommendedName>
    <alternativeName>
        <fullName evidence="9">Z ring-associated protein ZapA</fullName>
    </alternativeName>
</protein>
<evidence type="ECO:0000256" key="1">
    <source>
        <dbReference type="ARBA" id="ARBA00004496"/>
    </source>
</evidence>
<keyword evidence="12" id="KW-1185">Reference proteome</keyword>
<keyword evidence="3" id="KW-0963">Cytoplasm</keyword>
<dbReference type="SUPFAM" id="SSF102829">
    <property type="entry name" value="Cell division protein ZapA-like"/>
    <property type="match status" value="1"/>
</dbReference>
<dbReference type="Proteomes" id="UP000217696">
    <property type="component" value="Chromosome"/>
</dbReference>
<dbReference type="InterPro" id="IPR007838">
    <property type="entry name" value="Cell_div_ZapA-like"/>
</dbReference>
<comment type="subcellular location">
    <subcellularLocation>
        <location evidence="1">Cytoplasm</location>
    </subcellularLocation>
</comment>
<dbReference type="KEGG" id="asoc:CB4_01081"/>
<evidence type="ECO:0000256" key="4">
    <source>
        <dbReference type="ARBA" id="ARBA00022618"/>
    </source>
</evidence>
<keyword evidence="6" id="KW-0131">Cell cycle</keyword>
<dbReference type="GO" id="GO:0043093">
    <property type="term" value="P:FtsZ-dependent cytokinesis"/>
    <property type="evidence" value="ECO:0007669"/>
    <property type="project" value="TreeGrafter"/>
</dbReference>
<feature type="region of interest" description="Disordered" evidence="10">
    <location>
        <begin position="100"/>
        <end position="121"/>
    </location>
</feature>
<evidence type="ECO:0000256" key="10">
    <source>
        <dbReference type="SAM" id="MobiDB-lite"/>
    </source>
</evidence>
<dbReference type="Gene3D" id="6.10.250.790">
    <property type="match status" value="1"/>
</dbReference>
<proteinExistence type="predicted"/>
<evidence type="ECO:0000256" key="8">
    <source>
        <dbReference type="ARBA" id="ARBA00026068"/>
    </source>
</evidence>
<dbReference type="GO" id="GO:0032153">
    <property type="term" value="C:cell division site"/>
    <property type="evidence" value="ECO:0007669"/>
    <property type="project" value="TreeGrafter"/>
</dbReference>
<name>A0A0U5AY33_9BACL</name>
<dbReference type="InterPro" id="IPR053712">
    <property type="entry name" value="Bac_CellDiv_Activator"/>
</dbReference>
<dbReference type="EMBL" id="AP017312">
    <property type="protein sequence ID" value="BAU26912.1"/>
    <property type="molecule type" value="Genomic_DNA"/>
</dbReference>
<dbReference type="GO" id="GO:0030428">
    <property type="term" value="C:cell septum"/>
    <property type="evidence" value="ECO:0007669"/>
    <property type="project" value="TreeGrafter"/>
</dbReference>
<keyword evidence="5" id="KW-0717">Septation</keyword>
<evidence type="ECO:0000256" key="3">
    <source>
        <dbReference type="ARBA" id="ARBA00022490"/>
    </source>
</evidence>
<evidence type="ECO:0000256" key="7">
    <source>
        <dbReference type="ARBA" id="ARBA00024910"/>
    </source>
</evidence>
<organism evidence="11 12">
    <name type="scientific">Aneurinibacillus soli</name>
    <dbReference type="NCBI Taxonomy" id="1500254"/>
    <lineage>
        <taxon>Bacteria</taxon>
        <taxon>Bacillati</taxon>
        <taxon>Bacillota</taxon>
        <taxon>Bacilli</taxon>
        <taxon>Bacillales</taxon>
        <taxon>Paenibacillaceae</taxon>
        <taxon>Aneurinibacillus group</taxon>
        <taxon>Aneurinibacillus</taxon>
    </lineage>
</organism>
<accession>A0A0U5AY33</accession>
<dbReference type="PANTHER" id="PTHR34981:SF1">
    <property type="entry name" value="CELL DIVISION PROTEIN ZAPA"/>
    <property type="match status" value="1"/>
</dbReference>
<comment type="function">
    <text evidence="7">Activator of cell division through the inhibition of FtsZ GTPase activity, therefore promoting FtsZ assembly into bundles of protofilaments necessary for the formation of the division Z ring. It is recruited early at mid-cell but it is not essential for cell division.</text>
</comment>
<evidence type="ECO:0000313" key="11">
    <source>
        <dbReference type="EMBL" id="BAU26912.1"/>
    </source>
</evidence>
<dbReference type="GO" id="GO:0000917">
    <property type="term" value="P:division septum assembly"/>
    <property type="evidence" value="ECO:0007669"/>
    <property type="project" value="UniProtKB-KW"/>
</dbReference>
<feature type="compositionally biased region" description="Acidic residues" evidence="10">
    <location>
        <begin position="101"/>
        <end position="121"/>
    </location>
</feature>
<comment type="subunit">
    <text evidence="8">Homodimer. Interacts with FtsZ.</text>
</comment>
<gene>
    <name evidence="11" type="primary">zapA</name>
    <name evidence="11" type="ORF">CB4_01081</name>
</gene>
<dbReference type="NCBIfam" id="NF010724">
    <property type="entry name" value="PRK14126.1"/>
    <property type="match status" value="1"/>
</dbReference>
<sequence>MFFLYLYNKEMARGGQTVSKEKVVVEIFGQYYTMVGDTSSSHMRMVAGYVDDKMRQISAASPRLDTNKLAVLAALNMADEYFKLRLEYEELIKLLENTAAQEEENEVGEERDEEAVEADKE</sequence>
<dbReference type="GO" id="GO:0000921">
    <property type="term" value="P:septin ring assembly"/>
    <property type="evidence" value="ECO:0007669"/>
    <property type="project" value="TreeGrafter"/>
</dbReference>
<evidence type="ECO:0000256" key="2">
    <source>
        <dbReference type="ARBA" id="ARBA00015195"/>
    </source>
</evidence>
<dbReference type="InterPro" id="IPR036192">
    <property type="entry name" value="Cell_div_ZapA-like_sf"/>
</dbReference>
<evidence type="ECO:0000256" key="6">
    <source>
        <dbReference type="ARBA" id="ARBA00023306"/>
    </source>
</evidence>